<dbReference type="NCBIfam" id="TIGR02224">
    <property type="entry name" value="recomb_XerC"/>
    <property type="match status" value="1"/>
</dbReference>
<keyword evidence="5 10" id="KW-0159">Chromosome partition</keyword>
<gene>
    <name evidence="10 12" type="primary">xerC</name>
    <name evidence="12" type="ORF">GX355_04585</name>
</gene>
<dbReference type="InterPro" id="IPR002104">
    <property type="entry name" value="Integrase_catalytic"/>
</dbReference>
<dbReference type="InterPro" id="IPR044068">
    <property type="entry name" value="CB"/>
</dbReference>
<dbReference type="RefSeq" id="WP_276647484.1">
    <property type="nucleotide sequence ID" value="NZ_CANBAE010000022.1"/>
</dbReference>
<dbReference type="GO" id="GO:0051301">
    <property type="term" value="P:cell division"/>
    <property type="evidence" value="ECO:0007669"/>
    <property type="project" value="UniProtKB-UniRule"/>
</dbReference>
<accession>A0A7X8C3Q2</accession>
<evidence type="ECO:0000256" key="5">
    <source>
        <dbReference type="ARBA" id="ARBA00022829"/>
    </source>
</evidence>
<evidence type="ECO:0000313" key="12">
    <source>
        <dbReference type="EMBL" id="NLJ18120.1"/>
    </source>
</evidence>
<evidence type="ECO:0000256" key="6">
    <source>
        <dbReference type="ARBA" id="ARBA00022908"/>
    </source>
</evidence>
<feature type="active site" evidence="10">
    <location>
        <position position="242"/>
    </location>
</feature>
<dbReference type="PROSITE" id="PS51898">
    <property type="entry name" value="TYR_RECOMBINASE"/>
    <property type="match status" value="1"/>
</dbReference>
<feature type="active site" description="O-(3'-phospho-DNA)-tyrosine intermediate" evidence="10">
    <location>
        <position position="277"/>
    </location>
</feature>
<dbReference type="SUPFAM" id="SSF56349">
    <property type="entry name" value="DNA breaking-rejoining enzymes"/>
    <property type="match status" value="1"/>
</dbReference>
<dbReference type="InterPro" id="IPR023009">
    <property type="entry name" value="Tyrosine_recombinase_XerC/XerD"/>
</dbReference>
<dbReference type="NCBIfam" id="NF040815">
    <property type="entry name" value="recomb_XerA_Arch"/>
    <property type="match status" value="1"/>
</dbReference>
<feature type="active site" evidence="10">
    <location>
        <position position="147"/>
    </location>
</feature>
<comment type="similarity">
    <text evidence="2 10">Belongs to the 'phage' integrase family. XerC subfamily.</text>
</comment>
<evidence type="ECO:0000256" key="4">
    <source>
        <dbReference type="ARBA" id="ARBA00022618"/>
    </source>
</evidence>
<dbReference type="InterPro" id="IPR011010">
    <property type="entry name" value="DNA_brk_join_enz"/>
</dbReference>
<dbReference type="Pfam" id="PF02899">
    <property type="entry name" value="Phage_int_SAM_1"/>
    <property type="match status" value="1"/>
</dbReference>
<dbReference type="InterPro" id="IPR011931">
    <property type="entry name" value="Recomb_XerC"/>
</dbReference>
<name>A0A7X8C3Q2_9LACT</name>
<keyword evidence="4 10" id="KW-0132">Cell division</keyword>
<dbReference type="Gene3D" id="1.10.443.10">
    <property type="entry name" value="Intergrase catalytic core"/>
    <property type="match status" value="1"/>
</dbReference>
<evidence type="ECO:0000256" key="7">
    <source>
        <dbReference type="ARBA" id="ARBA00023125"/>
    </source>
</evidence>
<evidence type="ECO:0000256" key="1">
    <source>
        <dbReference type="ARBA" id="ARBA00004496"/>
    </source>
</evidence>
<comment type="subunit">
    <text evidence="10">Forms a cyclic heterotetrameric complex composed of two molecules of XerC and two molecules of XerD.</text>
</comment>
<dbReference type="InterPro" id="IPR004107">
    <property type="entry name" value="Integrase_SAM-like_N"/>
</dbReference>
<evidence type="ECO:0000256" key="11">
    <source>
        <dbReference type="NCBIfam" id="TIGR02224"/>
    </source>
</evidence>
<feature type="active site" evidence="10">
    <location>
        <position position="171"/>
    </location>
</feature>
<organism evidence="12 13">
    <name type="scientific">Globicatella sulfidifaciens</name>
    <dbReference type="NCBI Taxonomy" id="136093"/>
    <lineage>
        <taxon>Bacteria</taxon>
        <taxon>Bacillati</taxon>
        <taxon>Bacillota</taxon>
        <taxon>Bacilli</taxon>
        <taxon>Lactobacillales</taxon>
        <taxon>Aerococcaceae</taxon>
        <taxon>Globicatella</taxon>
    </lineage>
</organism>
<dbReference type="GO" id="GO:0003677">
    <property type="term" value="F:DNA binding"/>
    <property type="evidence" value="ECO:0007669"/>
    <property type="project" value="UniProtKB-UniRule"/>
</dbReference>
<dbReference type="PROSITE" id="PS51900">
    <property type="entry name" value="CB"/>
    <property type="match status" value="1"/>
</dbReference>
<dbReference type="GO" id="GO:0006313">
    <property type="term" value="P:DNA transposition"/>
    <property type="evidence" value="ECO:0007669"/>
    <property type="project" value="UniProtKB-UniRule"/>
</dbReference>
<keyword evidence="6 10" id="KW-0229">DNA integration</keyword>
<comment type="function">
    <text evidence="10">Site-specific tyrosine recombinase, which acts by catalyzing the cutting and rejoining of the recombining DNA molecules. The XerC-XerD complex is essential to convert dimers of the bacterial chromosome into monomers to permit their segregation at cell division. It also contributes to the segregational stability of plasmids.</text>
</comment>
<dbReference type="NCBIfam" id="NF001399">
    <property type="entry name" value="PRK00283.1"/>
    <property type="match status" value="1"/>
</dbReference>
<reference evidence="12 13" key="1">
    <citation type="journal article" date="2020" name="Biotechnol. Biofuels">
        <title>New insights from the biogas microbiome by comprehensive genome-resolved metagenomics of nearly 1600 species originating from multiple anaerobic digesters.</title>
        <authorList>
            <person name="Campanaro S."/>
            <person name="Treu L."/>
            <person name="Rodriguez-R L.M."/>
            <person name="Kovalovszki A."/>
            <person name="Ziels R.M."/>
            <person name="Maus I."/>
            <person name="Zhu X."/>
            <person name="Kougias P.G."/>
            <person name="Basile A."/>
            <person name="Luo G."/>
            <person name="Schluter A."/>
            <person name="Konstantinidis K.T."/>
            <person name="Angelidaki I."/>
        </authorList>
    </citation>
    <scope>NUCLEOTIDE SEQUENCE [LARGE SCALE GENOMIC DNA]</scope>
    <source>
        <strain evidence="12">AS23ysBPME_34</strain>
    </source>
</reference>
<dbReference type="Pfam" id="PF00589">
    <property type="entry name" value="Phage_integrase"/>
    <property type="match status" value="1"/>
</dbReference>
<evidence type="ECO:0000256" key="8">
    <source>
        <dbReference type="ARBA" id="ARBA00023172"/>
    </source>
</evidence>
<dbReference type="InterPro" id="IPR050090">
    <property type="entry name" value="Tyrosine_recombinase_XerCD"/>
</dbReference>
<dbReference type="Proteomes" id="UP000541058">
    <property type="component" value="Unassembled WGS sequence"/>
</dbReference>
<keyword evidence="8 10" id="KW-0233">DNA recombination</keyword>
<keyword evidence="3 10" id="KW-0963">Cytoplasm</keyword>
<dbReference type="GO" id="GO:0007059">
    <property type="term" value="P:chromosome segregation"/>
    <property type="evidence" value="ECO:0007669"/>
    <property type="project" value="UniProtKB-UniRule"/>
</dbReference>
<keyword evidence="7 10" id="KW-0238">DNA-binding</keyword>
<protein>
    <recommendedName>
        <fullName evidence="10 11">Tyrosine recombinase XerC</fullName>
    </recommendedName>
</protein>
<dbReference type="InterPro" id="IPR013762">
    <property type="entry name" value="Integrase-like_cat_sf"/>
</dbReference>
<dbReference type="InterPro" id="IPR010998">
    <property type="entry name" value="Integrase_recombinase_N"/>
</dbReference>
<sequence>MQTYIENFLAYLLNERRYSENTIISYQKDLNELYQFLDSSGSTEVSEVTYQDMRYYLAFLNEQQYRPATISRKLSSARSFFNYLVLEDVLESHPLDLIHYRAKEQRLPEFFYEEEINKLIETAYQMETDTRIRDAAIIELLYSSGLRVSELCDLKVSQVNVAVQLVRVIGKGNKERIVPLGDKALKAIKEYQATWRQEHHHDPSVHQLFIDQKGQPLKPDHIRKILCEINQAAGLNAAIYPHKIRHTFATHLLNNGADLRSVQEMLGHENLRTTQIYTHLSTDKMRQAYLNAHPRARRKTKENE</sequence>
<keyword evidence="9 10" id="KW-0131">Cell cycle</keyword>
<evidence type="ECO:0000256" key="9">
    <source>
        <dbReference type="ARBA" id="ARBA00023306"/>
    </source>
</evidence>
<dbReference type="CDD" id="cd00798">
    <property type="entry name" value="INT_XerDC_C"/>
    <property type="match status" value="1"/>
</dbReference>
<dbReference type="PANTHER" id="PTHR30349">
    <property type="entry name" value="PHAGE INTEGRASE-RELATED"/>
    <property type="match status" value="1"/>
</dbReference>
<dbReference type="HAMAP" id="MF_01808">
    <property type="entry name" value="Recomb_XerC_XerD"/>
    <property type="match status" value="1"/>
</dbReference>
<dbReference type="PANTHER" id="PTHR30349:SF77">
    <property type="entry name" value="TYROSINE RECOMBINASE XERC"/>
    <property type="match status" value="1"/>
</dbReference>
<comment type="subcellular location">
    <subcellularLocation>
        <location evidence="1 10">Cytoplasm</location>
    </subcellularLocation>
</comment>
<evidence type="ECO:0000256" key="3">
    <source>
        <dbReference type="ARBA" id="ARBA00022490"/>
    </source>
</evidence>
<dbReference type="EMBL" id="JAAYSM010000141">
    <property type="protein sequence ID" value="NLJ18120.1"/>
    <property type="molecule type" value="Genomic_DNA"/>
</dbReference>
<feature type="active site" evidence="10">
    <location>
        <position position="245"/>
    </location>
</feature>
<dbReference type="GO" id="GO:0009037">
    <property type="term" value="F:tyrosine-based site-specific recombinase activity"/>
    <property type="evidence" value="ECO:0007669"/>
    <property type="project" value="UniProtKB-UniRule"/>
</dbReference>
<dbReference type="GO" id="GO:0005737">
    <property type="term" value="C:cytoplasm"/>
    <property type="evidence" value="ECO:0007669"/>
    <property type="project" value="UniProtKB-SubCell"/>
</dbReference>
<evidence type="ECO:0000256" key="2">
    <source>
        <dbReference type="ARBA" id="ARBA00006657"/>
    </source>
</evidence>
<comment type="caution">
    <text evidence="12">The sequence shown here is derived from an EMBL/GenBank/DDBJ whole genome shotgun (WGS) entry which is preliminary data.</text>
</comment>
<dbReference type="Gene3D" id="1.10.150.130">
    <property type="match status" value="1"/>
</dbReference>
<proteinExistence type="inferred from homology"/>
<evidence type="ECO:0000313" key="13">
    <source>
        <dbReference type="Proteomes" id="UP000541058"/>
    </source>
</evidence>
<feature type="active site" evidence="10">
    <location>
        <position position="268"/>
    </location>
</feature>
<dbReference type="AlphaFoldDB" id="A0A7X8C3Q2"/>
<evidence type="ECO:0000256" key="10">
    <source>
        <dbReference type="HAMAP-Rule" id="MF_01808"/>
    </source>
</evidence>